<dbReference type="AlphaFoldDB" id="A0A369K940"/>
<reference evidence="1" key="1">
    <citation type="submission" date="2018-04" db="EMBL/GenBank/DDBJ databases">
        <title>Whole genome sequencing of Hypsizygus marmoreus.</title>
        <authorList>
            <person name="Choi I.-G."/>
            <person name="Min B."/>
            <person name="Kim J.-G."/>
            <person name="Kim S."/>
            <person name="Oh Y.-L."/>
            <person name="Kong W.-S."/>
            <person name="Park H."/>
            <person name="Jeong J."/>
            <person name="Song E.-S."/>
        </authorList>
    </citation>
    <scope>NUCLEOTIDE SEQUENCE [LARGE SCALE GENOMIC DNA]</scope>
    <source>
        <strain evidence="1">51987-8</strain>
    </source>
</reference>
<dbReference type="Proteomes" id="UP000076154">
    <property type="component" value="Unassembled WGS sequence"/>
</dbReference>
<proteinExistence type="predicted"/>
<organism evidence="1 2">
    <name type="scientific">Hypsizygus marmoreus</name>
    <name type="common">White beech mushroom</name>
    <name type="synonym">Agaricus marmoreus</name>
    <dbReference type="NCBI Taxonomy" id="39966"/>
    <lineage>
        <taxon>Eukaryota</taxon>
        <taxon>Fungi</taxon>
        <taxon>Dikarya</taxon>
        <taxon>Basidiomycota</taxon>
        <taxon>Agaricomycotina</taxon>
        <taxon>Agaricomycetes</taxon>
        <taxon>Agaricomycetidae</taxon>
        <taxon>Agaricales</taxon>
        <taxon>Tricholomatineae</taxon>
        <taxon>Lyophyllaceae</taxon>
        <taxon>Hypsizygus</taxon>
    </lineage>
</organism>
<protein>
    <submittedName>
        <fullName evidence="1">Uncharacterized protein</fullName>
    </submittedName>
</protein>
<dbReference type="OrthoDB" id="2750929at2759"/>
<evidence type="ECO:0000313" key="1">
    <source>
        <dbReference type="EMBL" id="RDB31111.1"/>
    </source>
</evidence>
<keyword evidence="2" id="KW-1185">Reference proteome</keyword>
<evidence type="ECO:0000313" key="2">
    <source>
        <dbReference type="Proteomes" id="UP000076154"/>
    </source>
</evidence>
<name>A0A369K940_HYPMA</name>
<gene>
    <name evidence="1" type="ORF">Hypma_000048</name>
</gene>
<dbReference type="EMBL" id="LUEZ02000001">
    <property type="protein sequence ID" value="RDB31111.1"/>
    <property type="molecule type" value="Genomic_DNA"/>
</dbReference>
<accession>A0A369K940</accession>
<sequence>MTRIPPTSGAIRFRLTPDASAASFERGTDLMQPHRSVPWSLSLFTLADSKIGAGFLSLAQKDGLITPDLITHCRELTNGKRGRGGILSHYLFALEQPFFLDLSVQPLLLIVGPDHIKAAQFALARDWVYDSSSQTHKFFQAYSGDIVWHDLNVRLHQRMRDDASL</sequence>
<dbReference type="InParanoid" id="A0A369K940"/>
<comment type="caution">
    <text evidence="1">The sequence shown here is derived from an EMBL/GenBank/DDBJ whole genome shotgun (WGS) entry which is preliminary data.</text>
</comment>